<dbReference type="Proteomes" id="UP001359886">
    <property type="component" value="Unassembled WGS sequence"/>
</dbReference>
<accession>A0AAW9RBC8</accession>
<feature type="compositionally biased region" description="Pro residues" evidence="1">
    <location>
        <begin position="110"/>
        <end position="120"/>
    </location>
</feature>
<reference evidence="3 4" key="1">
    <citation type="submission" date="2024-02" db="EMBL/GenBank/DDBJ databases">
        <title>A novel Wenzhouxiangellaceae bacterium, isolated from coastal sediments.</title>
        <authorList>
            <person name="Du Z.-J."/>
            <person name="Ye Y.-Q."/>
            <person name="Zhang X.-Y."/>
        </authorList>
    </citation>
    <scope>NUCLEOTIDE SEQUENCE [LARGE SCALE GENOMIC DNA]</scope>
    <source>
        <strain evidence="3 4">CH-27</strain>
    </source>
</reference>
<gene>
    <name evidence="3" type="ORF">V3330_03025</name>
</gene>
<evidence type="ECO:0000256" key="1">
    <source>
        <dbReference type="SAM" id="MobiDB-lite"/>
    </source>
</evidence>
<feature type="compositionally biased region" description="Basic and acidic residues" evidence="1">
    <location>
        <begin position="47"/>
        <end position="58"/>
    </location>
</feature>
<comment type="caution">
    <text evidence="3">The sequence shown here is derived from an EMBL/GenBank/DDBJ whole genome shotgun (WGS) entry which is preliminary data.</text>
</comment>
<feature type="chain" id="PRO_5043970531" evidence="2">
    <location>
        <begin position="22"/>
        <end position="120"/>
    </location>
</feature>
<feature type="signal peptide" evidence="2">
    <location>
        <begin position="1"/>
        <end position="21"/>
    </location>
</feature>
<organism evidence="3 4">
    <name type="scientific">Elongatibacter sediminis</name>
    <dbReference type="NCBI Taxonomy" id="3119006"/>
    <lineage>
        <taxon>Bacteria</taxon>
        <taxon>Pseudomonadati</taxon>
        <taxon>Pseudomonadota</taxon>
        <taxon>Gammaproteobacteria</taxon>
        <taxon>Chromatiales</taxon>
        <taxon>Wenzhouxiangellaceae</taxon>
        <taxon>Elongatibacter</taxon>
    </lineage>
</organism>
<sequence length="120" mass="12230">MRLLTSILVLLLLLPAAPVTACDGMSGDTGASMAHAGHPGMSGEQAGHGDHPSGHDCCADETAPRNCDAEQHCTAPTPGAAFAGLQSRAAQAWPPHLVVPRSGADIPPSHSQPPYRPPSV</sequence>
<feature type="region of interest" description="Disordered" evidence="1">
    <location>
        <begin position="94"/>
        <end position="120"/>
    </location>
</feature>
<name>A0AAW9RBC8_9GAMM</name>
<evidence type="ECO:0000313" key="3">
    <source>
        <dbReference type="EMBL" id="MEJ8566589.1"/>
    </source>
</evidence>
<proteinExistence type="predicted"/>
<feature type="region of interest" description="Disordered" evidence="1">
    <location>
        <begin position="25"/>
        <end position="66"/>
    </location>
</feature>
<dbReference type="AlphaFoldDB" id="A0AAW9RBC8"/>
<keyword evidence="2" id="KW-0732">Signal</keyword>
<protein>
    <submittedName>
        <fullName evidence="3">Uncharacterized protein</fullName>
    </submittedName>
</protein>
<keyword evidence="4" id="KW-1185">Reference proteome</keyword>
<evidence type="ECO:0000256" key="2">
    <source>
        <dbReference type="SAM" id="SignalP"/>
    </source>
</evidence>
<dbReference type="EMBL" id="JAZHOG010000002">
    <property type="protein sequence ID" value="MEJ8566589.1"/>
    <property type="molecule type" value="Genomic_DNA"/>
</dbReference>
<dbReference type="RefSeq" id="WP_354693913.1">
    <property type="nucleotide sequence ID" value="NZ_JAZHOG010000002.1"/>
</dbReference>
<evidence type="ECO:0000313" key="4">
    <source>
        <dbReference type="Proteomes" id="UP001359886"/>
    </source>
</evidence>